<proteinExistence type="predicted"/>
<keyword evidence="1" id="KW-0812">Transmembrane</keyword>
<evidence type="ECO:0000313" key="3">
    <source>
        <dbReference type="Proteomes" id="UP000183832"/>
    </source>
</evidence>
<keyword evidence="1" id="KW-0472">Membrane</keyword>
<evidence type="ECO:0000256" key="1">
    <source>
        <dbReference type="SAM" id="Phobius"/>
    </source>
</evidence>
<reference evidence="2 3" key="1">
    <citation type="submission" date="2015-04" db="EMBL/GenBank/DDBJ databases">
        <authorList>
            <person name="Syromyatnikov M.Y."/>
            <person name="Popov V.N."/>
        </authorList>
    </citation>
    <scope>NUCLEOTIDE SEQUENCE [LARGE SCALE GENOMIC DNA]</scope>
</reference>
<feature type="transmembrane region" description="Helical" evidence="1">
    <location>
        <begin position="12"/>
        <end position="34"/>
    </location>
</feature>
<organism evidence="2 3">
    <name type="scientific">Clunio marinus</name>
    <dbReference type="NCBI Taxonomy" id="568069"/>
    <lineage>
        <taxon>Eukaryota</taxon>
        <taxon>Metazoa</taxon>
        <taxon>Ecdysozoa</taxon>
        <taxon>Arthropoda</taxon>
        <taxon>Hexapoda</taxon>
        <taxon>Insecta</taxon>
        <taxon>Pterygota</taxon>
        <taxon>Neoptera</taxon>
        <taxon>Endopterygota</taxon>
        <taxon>Diptera</taxon>
        <taxon>Nematocera</taxon>
        <taxon>Chironomoidea</taxon>
        <taxon>Chironomidae</taxon>
        <taxon>Clunio</taxon>
    </lineage>
</organism>
<sequence length="107" mass="12522">MIFILTMKMFAHVLFSLKLFYLFLLSISSILLVIGTNARTCLELRVFLIMISIGFLNVVIWTPINYFMEHNPRILETGCVKTVIYCYTFICIYSLSEKFKNENRSCT</sequence>
<evidence type="ECO:0000313" key="2">
    <source>
        <dbReference type="EMBL" id="CRK91367.1"/>
    </source>
</evidence>
<accession>A0A1J1HTI2</accession>
<feature type="transmembrane region" description="Helical" evidence="1">
    <location>
        <begin position="46"/>
        <end position="68"/>
    </location>
</feature>
<feature type="transmembrane region" description="Helical" evidence="1">
    <location>
        <begin position="74"/>
        <end position="95"/>
    </location>
</feature>
<dbReference type="Proteomes" id="UP000183832">
    <property type="component" value="Unassembled WGS sequence"/>
</dbReference>
<name>A0A1J1HTI2_9DIPT</name>
<protein>
    <submittedName>
        <fullName evidence="2">CLUMA_CG005040, isoform A</fullName>
    </submittedName>
</protein>
<dbReference type="EMBL" id="CVRI01000020">
    <property type="protein sequence ID" value="CRK91367.1"/>
    <property type="molecule type" value="Genomic_DNA"/>
</dbReference>
<dbReference type="AlphaFoldDB" id="A0A1J1HTI2"/>
<gene>
    <name evidence="2" type="ORF">CLUMA_CG005040</name>
</gene>
<keyword evidence="1" id="KW-1133">Transmembrane helix</keyword>
<keyword evidence="3" id="KW-1185">Reference proteome</keyword>